<reference evidence="1 2" key="1">
    <citation type="submission" date="2020-05" db="EMBL/GenBank/DDBJ databases">
        <authorList>
            <person name="Petersen J."/>
            <person name="Sayavedra L."/>
        </authorList>
    </citation>
    <scope>NUCLEOTIDE SEQUENCE [LARGE SCALE GENOMIC DNA]</scope>
    <source>
        <strain evidence="1">B thermophilus SOXS</strain>
    </source>
</reference>
<organism evidence="1 2">
    <name type="scientific">Bathymodiolus thermophilus thioautotrophic gill symbiont</name>
    <dbReference type="NCBI Taxonomy" id="2360"/>
    <lineage>
        <taxon>Bacteria</taxon>
        <taxon>Pseudomonadati</taxon>
        <taxon>Pseudomonadota</taxon>
        <taxon>Gammaproteobacteria</taxon>
        <taxon>sulfur-oxidizing symbionts</taxon>
    </lineage>
</organism>
<keyword evidence="2" id="KW-1185">Reference proteome</keyword>
<accession>A0A8H9CHD6</accession>
<evidence type="ECO:0000313" key="1">
    <source>
        <dbReference type="EMBL" id="CAB5499419.1"/>
    </source>
</evidence>
<dbReference type="EMBL" id="CAESAQ020000052">
    <property type="protein sequence ID" value="CAB5499419.1"/>
    <property type="molecule type" value="Genomic_DNA"/>
</dbReference>
<gene>
    <name evidence="1" type="ORF">THERMOS_1034</name>
</gene>
<protein>
    <submittedName>
        <fullName evidence="1">Uncharacterized protein</fullName>
    </submittedName>
</protein>
<comment type="caution">
    <text evidence="1">The sequence shown here is derived from an EMBL/GenBank/DDBJ whole genome shotgun (WGS) entry which is preliminary data.</text>
</comment>
<evidence type="ECO:0000313" key="2">
    <source>
        <dbReference type="Proteomes" id="UP000643672"/>
    </source>
</evidence>
<dbReference type="Proteomes" id="UP000643672">
    <property type="component" value="Unassembled WGS sequence"/>
</dbReference>
<dbReference type="AlphaFoldDB" id="A0A8H9CHD6"/>
<proteinExistence type="predicted"/>
<sequence length="52" mass="5784">MITFVGEITTLLGKHLKKALKSLSGAFESEGIIFKVTKMLLTIRNLCINMDD</sequence>
<name>A0A8H9CHD6_9GAMM</name>